<keyword evidence="9" id="KW-0902">Two-component regulatory system</keyword>
<dbReference type="RefSeq" id="WP_126726948.1">
    <property type="nucleotide sequence ID" value="NZ_RYZH01000040.1"/>
</dbReference>
<dbReference type="AlphaFoldDB" id="A0A432MG31"/>
<comment type="subcellular location">
    <subcellularLocation>
        <location evidence="2">Membrane</location>
    </subcellularLocation>
</comment>
<comment type="catalytic activity">
    <reaction evidence="1">
        <text>ATP + protein L-histidine = ADP + protein N-phospho-L-histidine.</text>
        <dbReference type="EC" id="2.7.13.3"/>
    </reaction>
</comment>
<dbReference type="CDD" id="cd00075">
    <property type="entry name" value="HATPase"/>
    <property type="match status" value="1"/>
</dbReference>
<dbReference type="GO" id="GO:0000155">
    <property type="term" value="F:phosphorelay sensor kinase activity"/>
    <property type="evidence" value="ECO:0007669"/>
    <property type="project" value="InterPro"/>
</dbReference>
<dbReference type="Pfam" id="PF00512">
    <property type="entry name" value="HisKA"/>
    <property type="match status" value="1"/>
</dbReference>
<dbReference type="Gene3D" id="6.10.340.10">
    <property type="match status" value="1"/>
</dbReference>
<dbReference type="InterPro" id="IPR005467">
    <property type="entry name" value="His_kinase_dom"/>
</dbReference>
<dbReference type="EMBL" id="RYZH01000040">
    <property type="protein sequence ID" value="RUL85369.1"/>
    <property type="molecule type" value="Genomic_DNA"/>
</dbReference>
<evidence type="ECO:0000259" key="12">
    <source>
        <dbReference type="PROSITE" id="PS50885"/>
    </source>
</evidence>
<dbReference type="PROSITE" id="PS50885">
    <property type="entry name" value="HAMP"/>
    <property type="match status" value="1"/>
</dbReference>
<evidence type="ECO:0000256" key="10">
    <source>
        <dbReference type="ARBA" id="ARBA00023136"/>
    </source>
</evidence>
<organism evidence="13 14">
    <name type="scientific">Tautonia sociabilis</name>
    <dbReference type="NCBI Taxonomy" id="2080755"/>
    <lineage>
        <taxon>Bacteria</taxon>
        <taxon>Pseudomonadati</taxon>
        <taxon>Planctomycetota</taxon>
        <taxon>Planctomycetia</taxon>
        <taxon>Isosphaerales</taxon>
        <taxon>Isosphaeraceae</taxon>
        <taxon>Tautonia</taxon>
    </lineage>
</organism>
<evidence type="ECO:0000256" key="1">
    <source>
        <dbReference type="ARBA" id="ARBA00000085"/>
    </source>
</evidence>
<evidence type="ECO:0000256" key="5">
    <source>
        <dbReference type="ARBA" id="ARBA00022679"/>
    </source>
</evidence>
<dbReference type="InterPro" id="IPR050428">
    <property type="entry name" value="TCS_sensor_his_kinase"/>
</dbReference>
<dbReference type="Gene3D" id="1.10.287.130">
    <property type="match status" value="1"/>
</dbReference>
<evidence type="ECO:0000256" key="2">
    <source>
        <dbReference type="ARBA" id="ARBA00004370"/>
    </source>
</evidence>
<dbReference type="InterPro" id="IPR036097">
    <property type="entry name" value="HisK_dim/P_sf"/>
</dbReference>
<comment type="caution">
    <text evidence="13">The sequence shown here is derived from an EMBL/GenBank/DDBJ whole genome shotgun (WGS) entry which is preliminary data.</text>
</comment>
<dbReference type="PANTHER" id="PTHR45436">
    <property type="entry name" value="SENSOR HISTIDINE KINASE YKOH"/>
    <property type="match status" value="1"/>
</dbReference>
<proteinExistence type="predicted"/>
<feature type="domain" description="Histidine kinase" evidence="11">
    <location>
        <begin position="249"/>
        <end position="454"/>
    </location>
</feature>
<dbReference type="InterPro" id="IPR003661">
    <property type="entry name" value="HisK_dim/P_dom"/>
</dbReference>
<keyword evidence="6" id="KW-0812">Transmembrane</keyword>
<dbReference type="SMART" id="SM00304">
    <property type="entry name" value="HAMP"/>
    <property type="match status" value="1"/>
</dbReference>
<evidence type="ECO:0000313" key="14">
    <source>
        <dbReference type="Proteomes" id="UP000280296"/>
    </source>
</evidence>
<evidence type="ECO:0000256" key="4">
    <source>
        <dbReference type="ARBA" id="ARBA00022553"/>
    </source>
</evidence>
<keyword evidence="5" id="KW-0808">Transferase</keyword>
<evidence type="ECO:0000256" key="3">
    <source>
        <dbReference type="ARBA" id="ARBA00012438"/>
    </source>
</evidence>
<sequence>MRRSIRAQILIPIILIQAVTVGAITLATATLAARRAERQVVDRLAGVVESLGRANFPYTPGVLALMRGLSGAEFVAYAADGRPSASSVPGSRGRLPSLGTLPAEATRLDAIGEAPTVRLGEGSYLAVLLPASGRGGAESLLVLYPESSWRQARREAASPPLLLGGGALAVMAAVSGWVAHRIGGRIRRVERQVARIAAGEFEGLDPGRQRDEVADLVRSINAMCLQLSEMSQTIRRSERARLLAQLAAGLAHQLRNALTGARMSIQLHLKRHPAPPGDRSLEIALHQLTITEEQVRGLLSLGRVEQRAAGPCDLGAILRDVALLVGPAGEHAKVAVSLQDGLGPLPVVADEAGLRAAALNLALNAIEAAGPGGKVRLEAGREGDEAVLEVGDTGPGPPPELAGTLFEPFVSGKPEGVGLGLALAHQVASRHGGSLSWGRERDETRFRLAIPLAGPAGKETR</sequence>
<dbReference type="InterPro" id="IPR004358">
    <property type="entry name" value="Sig_transdc_His_kin-like_C"/>
</dbReference>
<dbReference type="SMART" id="SM00388">
    <property type="entry name" value="HisKA"/>
    <property type="match status" value="1"/>
</dbReference>
<keyword evidence="14" id="KW-1185">Reference proteome</keyword>
<dbReference type="SMART" id="SM00387">
    <property type="entry name" value="HATPase_c"/>
    <property type="match status" value="1"/>
</dbReference>
<dbReference type="Pfam" id="PF00672">
    <property type="entry name" value="HAMP"/>
    <property type="match status" value="1"/>
</dbReference>
<evidence type="ECO:0000313" key="13">
    <source>
        <dbReference type="EMBL" id="RUL85369.1"/>
    </source>
</evidence>
<dbReference type="InterPro" id="IPR003660">
    <property type="entry name" value="HAMP_dom"/>
</dbReference>
<dbReference type="OrthoDB" id="1931120at2"/>
<dbReference type="PANTHER" id="PTHR45436:SF5">
    <property type="entry name" value="SENSOR HISTIDINE KINASE TRCS"/>
    <property type="match status" value="1"/>
</dbReference>
<dbReference type="PRINTS" id="PR00344">
    <property type="entry name" value="BCTRLSENSOR"/>
</dbReference>
<evidence type="ECO:0000256" key="7">
    <source>
        <dbReference type="ARBA" id="ARBA00022777"/>
    </source>
</evidence>
<evidence type="ECO:0000256" key="9">
    <source>
        <dbReference type="ARBA" id="ARBA00023012"/>
    </source>
</evidence>
<keyword evidence="4" id="KW-0597">Phosphoprotein</keyword>
<evidence type="ECO:0000256" key="8">
    <source>
        <dbReference type="ARBA" id="ARBA00022989"/>
    </source>
</evidence>
<gene>
    <name evidence="13" type="ORF">TsocGM_18505</name>
</gene>
<dbReference type="SUPFAM" id="SSF55874">
    <property type="entry name" value="ATPase domain of HSP90 chaperone/DNA topoisomerase II/histidine kinase"/>
    <property type="match status" value="1"/>
</dbReference>
<dbReference type="SUPFAM" id="SSF47384">
    <property type="entry name" value="Homodimeric domain of signal transducing histidine kinase"/>
    <property type="match status" value="1"/>
</dbReference>
<evidence type="ECO:0000256" key="6">
    <source>
        <dbReference type="ARBA" id="ARBA00022692"/>
    </source>
</evidence>
<reference evidence="13 14" key="2">
    <citation type="submission" date="2019-01" db="EMBL/GenBank/DDBJ databases">
        <title>Tautonia sociabilis, a novel thermotolerant planctomycete of Isosphaeraceae family, isolated from a 4000 m deep subterranean habitat.</title>
        <authorList>
            <person name="Kovaleva O.L."/>
            <person name="Elcheninov A.G."/>
            <person name="Van Heerden E."/>
            <person name="Toshchakov S.V."/>
            <person name="Novikov A."/>
            <person name="Bonch-Osmolovskaya E.A."/>
            <person name="Kublanov I.V."/>
        </authorList>
    </citation>
    <scope>NUCLEOTIDE SEQUENCE [LARGE SCALE GENOMIC DNA]</scope>
    <source>
        <strain evidence="13 14">GM2012</strain>
    </source>
</reference>
<dbReference type="PROSITE" id="PS50109">
    <property type="entry name" value="HIS_KIN"/>
    <property type="match status" value="1"/>
</dbReference>
<keyword evidence="7 13" id="KW-0418">Kinase</keyword>
<dbReference type="InterPro" id="IPR036890">
    <property type="entry name" value="HATPase_C_sf"/>
</dbReference>
<dbReference type="Proteomes" id="UP000280296">
    <property type="component" value="Unassembled WGS sequence"/>
</dbReference>
<feature type="domain" description="HAMP" evidence="12">
    <location>
        <begin position="180"/>
        <end position="232"/>
    </location>
</feature>
<evidence type="ECO:0000259" key="11">
    <source>
        <dbReference type="PROSITE" id="PS50109"/>
    </source>
</evidence>
<dbReference type="GO" id="GO:0016020">
    <property type="term" value="C:membrane"/>
    <property type="evidence" value="ECO:0007669"/>
    <property type="project" value="UniProtKB-SubCell"/>
</dbReference>
<dbReference type="Gene3D" id="3.30.565.10">
    <property type="entry name" value="Histidine kinase-like ATPase, C-terminal domain"/>
    <property type="match status" value="1"/>
</dbReference>
<keyword evidence="8" id="KW-1133">Transmembrane helix</keyword>
<accession>A0A432MG31</accession>
<dbReference type="EC" id="2.7.13.3" evidence="3"/>
<dbReference type="Pfam" id="PF02518">
    <property type="entry name" value="HATPase_c"/>
    <property type="match status" value="1"/>
</dbReference>
<reference evidence="13 14" key="1">
    <citation type="submission" date="2018-12" db="EMBL/GenBank/DDBJ databases">
        <authorList>
            <person name="Toschakov S.V."/>
        </authorList>
    </citation>
    <scope>NUCLEOTIDE SEQUENCE [LARGE SCALE GENOMIC DNA]</scope>
    <source>
        <strain evidence="13 14">GM2012</strain>
    </source>
</reference>
<dbReference type="InterPro" id="IPR003594">
    <property type="entry name" value="HATPase_dom"/>
</dbReference>
<keyword evidence="10" id="KW-0472">Membrane</keyword>
<protein>
    <recommendedName>
        <fullName evidence="3">histidine kinase</fullName>
        <ecNumber evidence="3">2.7.13.3</ecNumber>
    </recommendedName>
</protein>
<dbReference type="CDD" id="cd06225">
    <property type="entry name" value="HAMP"/>
    <property type="match status" value="1"/>
</dbReference>
<name>A0A432MG31_9BACT</name>